<reference evidence="2 3" key="1">
    <citation type="submission" date="2024-10" db="EMBL/GenBank/DDBJ databases">
        <title>Updated reference genomes for cyclostephanoid diatoms.</title>
        <authorList>
            <person name="Roberts W.R."/>
            <person name="Alverson A.J."/>
        </authorList>
    </citation>
    <scope>NUCLEOTIDE SEQUENCE [LARGE SCALE GENOMIC DNA]</scope>
    <source>
        <strain evidence="2 3">AJA232-27</strain>
    </source>
</reference>
<evidence type="ECO:0000313" key="3">
    <source>
        <dbReference type="Proteomes" id="UP001530293"/>
    </source>
</evidence>
<dbReference type="InterPro" id="IPR023210">
    <property type="entry name" value="NADP_OxRdtase_dom"/>
</dbReference>
<feature type="domain" description="NADP-dependent oxidoreductase" evidence="1">
    <location>
        <begin position="131"/>
        <end position="315"/>
    </location>
</feature>
<dbReference type="InterPro" id="IPR053135">
    <property type="entry name" value="AKR2_Oxidoreductase"/>
</dbReference>
<dbReference type="Proteomes" id="UP001530293">
    <property type="component" value="Unassembled WGS sequence"/>
</dbReference>
<sequence length="429" mass="47268">MNSISYGSCGFEDDSTDLSPCIISGSTQLGEEGGKLHRRALIAVLVSVSLFVLAHQFHINHPQETLAQSAIVPLQSSMSAMMSSNHDDPTIIPNPNAYPRRPFITRNGRNVFLPVLGFPSVALAQYVKEDDQHLANEAVRHAVEDLQISYFDVAPEYGDGVAQQRLGPALQPYRHNVFLAAKTMYRDANGSATDLANTLRALQTDHLDLYQFHSISTDSDVAQILGEGGAMETFVNAKNEGKIHAIGFSAHSEAMAVKMIESGLVDTCMFPINFVAYHYGGVGQKVLDAAMKYNVGVIALKSGARGRLTPENGEAVHVPESFDHIPEWKRKEMIDYPVVTSRVHHTWYEPEDDPEELNRLILWSLNQLGVTATLPPGSLLLLDGISDMLRGKSSVPKFDEADMEHMLERYDNIVPIFHNRSISGTKVST</sequence>
<protein>
    <recommendedName>
        <fullName evidence="1">NADP-dependent oxidoreductase domain-containing protein</fullName>
    </recommendedName>
</protein>
<gene>
    <name evidence="2" type="ORF">ACHAWU_007114</name>
</gene>
<dbReference type="Gene3D" id="3.20.20.100">
    <property type="entry name" value="NADP-dependent oxidoreductase domain"/>
    <property type="match status" value="1"/>
</dbReference>
<evidence type="ECO:0000259" key="1">
    <source>
        <dbReference type="Pfam" id="PF00248"/>
    </source>
</evidence>
<dbReference type="PANTHER" id="PTHR43312">
    <property type="entry name" value="D-THREO-ALDOSE 1-DEHYDROGENASE"/>
    <property type="match status" value="1"/>
</dbReference>
<proteinExistence type="predicted"/>
<keyword evidence="3" id="KW-1185">Reference proteome</keyword>
<dbReference type="EMBL" id="JALLBG020000312">
    <property type="protein sequence ID" value="KAL3756163.1"/>
    <property type="molecule type" value="Genomic_DNA"/>
</dbReference>
<evidence type="ECO:0000313" key="2">
    <source>
        <dbReference type="EMBL" id="KAL3756163.1"/>
    </source>
</evidence>
<comment type="caution">
    <text evidence="2">The sequence shown here is derived from an EMBL/GenBank/DDBJ whole genome shotgun (WGS) entry which is preliminary data.</text>
</comment>
<name>A0ABD3LXG8_9STRA</name>
<dbReference type="Pfam" id="PF00248">
    <property type="entry name" value="Aldo_ket_red"/>
    <property type="match status" value="1"/>
</dbReference>
<organism evidence="2 3">
    <name type="scientific">Discostella pseudostelligera</name>
    <dbReference type="NCBI Taxonomy" id="259834"/>
    <lineage>
        <taxon>Eukaryota</taxon>
        <taxon>Sar</taxon>
        <taxon>Stramenopiles</taxon>
        <taxon>Ochrophyta</taxon>
        <taxon>Bacillariophyta</taxon>
        <taxon>Coscinodiscophyceae</taxon>
        <taxon>Thalassiosirophycidae</taxon>
        <taxon>Stephanodiscales</taxon>
        <taxon>Stephanodiscaceae</taxon>
        <taxon>Discostella</taxon>
    </lineage>
</organism>
<accession>A0ABD3LXG8</accession>
<dbReference type="PANTHER" id="PTHR43312:SF1">
    <property type="entry name" value="NADP-DEPENDENT OXIDOREDUCTASE DOMAIN-CONTAINING PROTEIN"/>
    <property type="match status" value="1"/>
</dbReference>
<dbReference type="InterPro" id="IPR036812">
    <property type="entry name" value="NAD(P)_OxRdtase_dom_sf"/>
</dbReference>
<dbReference type="CDD" id="cd19100">
    <property type="entry name" value="AKR_unchar"/>
    <property type="match status" value="1"/>
</dbReference>
<dbReference type="SUPFAM" id="SSF51430">
    <property type="entry name" value="NAD(P)-linked oxidoreductase"/>
    <property type="match status" value="1"/>
</dbReference>
<dbReference type="AlphaFoldDB" id="A0ABD3LXG8"/>